<evidence type="ECO:0000259" key="1">
    <source>
        <dbReference type="Pfam" id="PF13460"/>
    </source>
</evidence>
<dbReference type="KEGG" id="gsl:Gasu_61170"/>
<dbReference type="OrthoDB" id="5623at2759"/>
<evidence type="ECO:0000313" key="3">
    <source>
        <dbReference type="Proteomes" id="UP000030680"/>
    </source>
</evidence>
<dbReference type="EMBL" id="KB454565">
    <property type="protein sequence ID" value="EME26238.1"/>
    <property type="molecule type" value="Genomic_DNA"/>
</dbReference>
<dbReference type="InterPro" id="IPR016040">
    <property type="entry name" value="NAD(P)-bd_dom"/>
</dbReference>
<sequence length="317" mass="35429">MKRMSHIASLEKKFSLKRNKILMSDREVSCFVGCFGAKPSLKYKIHNNTSRLGGRTLSGYSNHSRPIETCFQKLASTFHVGRTSCHLRTLVASPPGDQLNLFNEAVVGDHKVVGFMFLHKGSVLCLDTPSTDSSLFVNLGDIPSIERCLRWLDLTHIIVDLHSGMSNSVENCEEYISNLVTAAKNCQMRLILLSSIGAGDSACVVPSEIAPVIRQQLKTQTHVEHLVRNSGIVHTILRIGPLEERLKTGQAIVTESPKGYGSISKQDLVDIIFKTLTSKHAENRTLSCLDSQRTFQMSPYMRPLEFWEPLPFELFEL</sequence>
<dbReference type="Proteomes" id="UP000030680">
    <property type="component" value="Unassembled WGS sequence"/>
</dbReference>
<dbReference type="SUPFAM" id="SSF51735">
    <property type="entry name" value="NAD(P)-binding Rossmann-fold domains"/>
    <property type="match status" value="1"/>
</dbReference>
<dbReference type="RefSeq" id="XP_005702758.1">
    <property type="nucleotide sequence ID" value="XM_005702701.1"/>
</dbReference>
<dbReference type="AlphaFoldDB" id="M2XRE7"/>
<accession>M2XRE7</accession>
<organism evidence="2 3">
    <name type="scientific">Galdieria sulphuraria</name>
    <name type="common">Red alga</name>
    <dbReference type="NCBI Taxonomy" id="130081"/>
    <lineage>
        <taxon>Eukaryota</taxon>
        <taxon>Rhodophyta</taxon>
        <taxon>Bangiophyceae</taxon>
        <taxon>Galdieriales</taxon>
        <taxon>Galdieriaceae</taxon>
        <taxon>Galdieria</taxon>
    </lineage>
</organism>
<evidence type="ECO:0000313" key="2">
    <source>
        <dbReference type="EMBL" id="EME26238.1"/>
    </source>
</evidence>
<gene>
    <name evidence="2" type="ORF">Gasu_61170</name>
</gene>
<dbReference type="Pfam" id="PF13460">
    <property type="entry name" value="NAD_binding_10"/>
    <property type="match status" value="1"/>
</dbReference>
<proteinExistence type="predicted"/>
<keyword evidence="3" id="KW-1185">Reference proteome</keyword>
<reference evidence="3" key="1">
    <citation type="journal article" date="2013" name="Science">
        <title>Gene transfer from bacteria and archaea facilitated evolution of an extremophilic eukaryote.</title>
        <authorList>
            <person name="Schonknecht G."/>
            <person name="Chen W.H."/>
            <person name="Ternes C.M."/>
            <person name="Barbier G.G."/>
            <person name="Shrestha R.P."/>
            <person name="Stanke M."/>
            <person name="Brautigam A."/>
            <person name="Baker B.J."/>
            <person name="Banfield J.F."/>
            <person name="Garavito R.M."/>
            <person name="Carr K."/>
            <person name="Wilkerson C."/>
            <person name="Rensing S.A."/>
            <person name="Gagneul D."/>
            <person name="Dickenson N.E."/>
            <person name="Oesterhelt C."/>
            <person name="Lercher M.J."/>
            <person name="Weber A.P."/>
        </authorList>
    </citation>
    <scope>NUCLEOTIDE SEQUENCE [LARGE SCALE GENOMIC DNA]</scope>
    <source>
        <strain evidence="3">074W</strain>
    </source>
</reference>
<dbReference type="InterPro" id="IPR036291">
    <property type="entry name" value="NAD(P)-bd_dom_sf"/>
</dbReference>
<dbReference type="Gene3D" id="3.40.50.720">
    <property type="entry name" value="NAD(P)-binding Rossmann-like Domain"/>
    <property type="match status" value="1"/>
</dbReference>
<dbReference type="Gramene" id="EME26238">
    <property type="protein sequence ID" value="EME26238"/>
    <property type="gene ID" value="Gasu_61170"/>
</dbReference>
<name>M2XRE7_GALSU</name>
<dbReference type="GeneID" id="17085229"/>
<protein>
    <submittedName>
        <fullName evidence="2">NAD-dependent epimerase/dehydratase</fullName>
    </submittedName>
</protein>
<feature type="domain" description="NAD(P)-binding" evidence="1">
    <location>
        <begin position="166"/>
        <end position="278"/>
    </location>
</feature>